<protein>
    <submittedName>
        <fullName evidence="1">Uncharacterized protein</fullName>
    </submittedName>
</protein>
<proteinExistence type="predicted"/>
<gene>
    <name evidence="1" type="ORF">LCGC14_2711680</name>
</gene>
<name>A0A0F8ZCP8_9ZZZZ</name>
<reference evidence="1" key="1">
    <citation type="journal article" date="2015" name="Nature">
        <title>Complex archaea that bridge the gap between prokaryotes and eukaryotes.</title>
        <authorList>
            <person name="Spang A."/>
            <person name="Saw J.H."/>
            <person name="Jorgensen S.L."/>
            <person name="Zaremba-Niedzwiedzka K."/>
            <person name="Martijn J."/>
            <person name="Lind A.E."/>
            <person name="van Eijk R."/>
            <person name="Schleper C."/>
            <person name="Guy L."/>
            <person name="Ettema T.J."/>
        </authorList>
    </citation>
    <scope>NUCLEOTIDE SEQUENCE</scope>
</reference>
<sequence>MTCSICGRVIVPAFPMHQCAVPVELEGMEEFSVWADPGEDDMLKYEPFECLDSAVKYARKLMKKFSDSEIVIQGSDEDGHFSCRLSEINEASTLNLQRGLKC</sequence>
<accession>A0A0F8ZCP8</accession>
<comment type="caution">
    <text evidence="1">The sequence shown here is derived from an EMBL/GenBank/DDBJ whole genome shotgun (WGS) entry which is preliminary data.</text>
</comment>
<organism evidence="1">
    <name type="scientific">marine sediment metagenome</name>
    <dbReference type="NCBI Taxonomy" id="412755"/>
    <lineage>
        <taxon>unclassified sequences</taxon>
        <taxon>metagenomes</taxon>
        <taxon>ecological metagenomes</taxon>
    </lineage>
</organism>
<dbReference type="AlphaFoldDB" id="A0A0F8ZCP8"/>
<dbReference type="EMBL" id="LAZR01048594">
    <property type="protein sequence ID" value="KKK91567.1"/>
    <property type="molecule type" value="Genomic_DNA"/>
</dbReference>
<evidence type="ECO:0000313" key="1">
    <source>
        <dbReference type="EMBL" id="KKK91567.1"/>
    </source>
</evidence>